<dbReference type="EMBL" id="JARFYM010000017">
    <property type="protein sequence ID" value="MDL2401256.1"/>
    <property type="molecule type" value="Genomic_DNA"/>
</dbReference>
<keyword evidence="3" id="KW-1185">Reference proteome</keyword>
<keyword evidence="1" id="KW-0175">Coiled coil</keyword>
<feature type="coiled-coil region" evidence="1">
    <location>
        <begin position="92"/>
        <end position="119"/>
    </location>
</feature>
<dbReference type="SUPFAM" id="SSF160059">
    <property type="entry name" value="PriA/YqbF domain"/>
    <property type="match status" value="1"/>
</dbReference>
<evidence type="ECO:0000313" key="2">
    <source>
        <dbReference type="EMBL" id="MDL2401256.1"/>
    </source>
</evidence>
<accession>A0ABT7JY31</accession>
<organism evidence="2 3">
    <name type="scientific">Rhizobium mayense</name>
    <dbReference type="NCBI Taxonomy" id="1312184"/>
    <lineage>
        <taxon>Bacteria</taxon>
        <taxon>Pseudomonadati</taxon>
        <taxon>Pseudomonadota</taxon>
        <taxon>Alphaproteobacteria</taxon>
        <taxon>Hyphomicrobiales</taxon>
        <taxon>Rhizobiaceae</taxon>
        <taxon>Rhizobium/Agrobacterium group</taxon>
        <taxon>Rhizobium</taxon>
    </lineage>
</organism>
<comment type="caution">
    <text evidence="2">The sequence shown here is derived from an EMBL/GenBank/DDBJ whole genome shotgun (WGS) entry which is preliminary data.</text>
</comment>
<proteinExistence type="predicted"/>
<protein>
    <recommendedName>
        <fullName evidence="4">Mu-like prophage FluMu N-terminal domain-containing protein</fullName>
    </recommendedName>
</protein>
<reference evidence="2" key="1">
    <citation type="submission" date="2023-06" db="EMBL/GenBank/DDBJ databases">
        <title>Phylogenetic Diversity of Rhizobium strains.</title>
        <authorList>
            <person name="Moura F.T."/>
            <person name="Helene L.C.F."/>
            <person name="Hungria M."/>
        </authorList>
    </citation>
    <scope>NUCLEOTIDE SEQUENCE</scope>
    <source>
        <strain evidence="2">CCGE526</strain>
    </source>
</reference>
<evidence type="ECO:0000256" key="1">
    <source>
        <dbReference type="SAM" id="Coils"/>
    </source>
</evidence>
<dbReference type="RefSeq" id="WP_285870448.1">
    <property type="nucleotide sequence ID" value="NZ_JARFYM010000017.1"/>
</dbReference>
<evidence type="ECO:0000313" key="3">
    <source>
        <dbReference type="Proteomes" id="UP001172645"/>
    </source>
</evidence>
<evidence type="ECO:0008006" key="4">
    <source>
        <dbReference type="Google" id="ProtNLM"/>
    </source>
</evidence>
<dbReference type="Proteomes" id="UP001172645">
    <property type="component" value="Unassembled WGS sequence"/>
</dbReference>
<name>A0ABT7JY31_9HYPH</name>
<gene>
    <name evidence="2" type="ORF">PY649_20325</name>
</gene>
<sequence length="132" mass="14312">MTKIAIICTSPGMLRHGVRHPDREVYDEGRWTEEQLAAFKADPSFQVVEMDDEEVADLSQSMDFKVAVAAEVKRQVEAKSAELQKSFNKSVADAAKERTKELSAQLESANVKVTELQAKVDASAAGAGAGSQ</sequence>